<feature type="region of interest" description="Disordered" evidence="1">
    <location>
        <begin position="18"/>
        <end position="85"/>
    </location>
</feature>
<dbReference type="Proteomes" id="UP000515129">
    <property type="component" value="Unplaced"/>
</dbReference>
<accession>A0A6P6N8I8</accession>
<protein>
    <submittedName>
        <fullName evidence="3">Collagen alpha-1(I) chain-like isoform X2</fullName>
    </submittedName>
</protein>
<evidence type="ECO:0000313" key="3">
    <source>
        <dbReference type="RefSeq" id="XP_026104768.1"/>
    </source>
</evidence>
<reference evidence="3" key="1">
    <citation type="submission" date="2025-08" db="UniProtKB">
        <authorList>
            <consortium name="RefSeq"/>
        </authorList>
    </citation>
    <scope>IDENTIFICATION</scope>
    <source>
        <strain evidence="3">Wakin</strain>
        <tissue evidence="3">Muscle</tissue>
    </source>
</reference>
<sequence>MFCFILLGKQGAPGYEGWPGPKGIQSKAGASGPFGGKGFPGSPGPSGRKVCTETAGNSTGEGSGEFRASQRRHSKSHKRCSFGGEGDAGIILGHLCFFTEHMVEMYCYQEILFS</sequence>
<dbReference type="GeneID" id="113076348"/>
<organism evidence="2 3">
    <name type="scientific">Carassius auratus</name>
    <name type="common">Goldfish</name>
    <dbReference type="NCBI Taxonomy" id="7957"/>
    <lineage>
        <taxon>Eukaryota</taxon>
        <taxon>Metazoa</taxon>
        <taxon>Chordata</taxon>
        <taxon>Craniata</taxon>
        <taxon>Vertebrata</taxon>
        <taxon>Euteleostomi</taxon>
        <taxon>Actinopterygii</taxon>
        <taxon>Neopterygii</taxon>
        <taxon>Teleostei</taxon>
        <taxon>Ostariophysi</taxon>
        <taxon>Cypriniformes</taxon>
        <taxon>Cyprinidae</taxon>
        <taxon>Cyprininae</taxon>
        <taxon>Carassius</taxon>
    </lineage>
</organism>
<dbReference type="AlphaFoldDB" id="A0A6P6N8I8"/>
<gene>
    <name evidence="3" type="primary">LOC113076348</name>
</gene>
<dbReference type="RefSeq" id="XP_026104768.1">
    <property type="nucleotide sequence ID" value="XM_026248983.1"/>
</dbReference>
<evidence type="ECO:0000256" key="1">
    <source>
        <dbReference type="SAM" id="MobiDB-lite"/>
    </source>
</evidence>
<evidence type="ECO:0000313" key="2">
    <source>
        <dbReference type="Proteomes" id="UP000515129"/>
    </source>
</evidence>
<feature type="compositionally biased region" description="Gly residues" evidence="1">
    <location>
        <begin position="32"/>
        <end position="41"/>
    </location>
</feature>
<proteinExistence type="predicted"/>
<feature type="compositionally biased region" description="Basic residues" evidence="1">
    <location>
        <begin position="69"/>
        <end position="80"/>
    </location>
</feature>
<keyword evidence="2" id="KW-1185">Reference proteome</keyword>
<name>A0A6P6N8I8_CARAU</name>